<accession>I3VTD9</accession>
<dbReference type="GO" id="GO:0055085">
    <property type="term" value="P:transmembrane transport"/>
    <property type="evidence" value="ECO:0007669"/>
    <property type="project" value="InterPro"/>
</dbReference>
<dbReference type="CDD" id="cd06261">
    <property type="entry name" value="TM_PBP2"/>
    <property type="match status" value="1"/>
</dbReference>
<evidence type="ECO:0000256" key="4">
    <source>
        <dbReference type="ARBA" id="ARBA00022692"/>
    </source>
</evidence>
<feature type="transmembrane region" description="Helical" evidence="7">
    <location>
        <begin position="156"/>
        <end position="176"/>
    </location>
</feature>
<dbReference type="GO" id="GO:0005886">
    <property type="term" value="C:plasma membrane"/>
    <property type="evidence" value="ECO:0007669"/>
    <property type="project" value="UniProtKB-SubCell"/>
</dbReference>
<protein>
    <submittedName>
        <fullName evidence="9">ABC-type transporter, integral membrane subunit</fullName>
    </submittedName>
</protein>
<keyword evidence="10" id="KW-1185">Reference proteome</keyword>
<dbReference type="SUPFAM" id="SSF161098">
    <property type="entry name" value="MetI-like"/>
    <property type="match status" value="1"/>
</dbReference>
<gene>
    <name evidence="9" type="ordered locus">Tsac_0762</name>
</gene>
<evidence type="ECO:0000256" key="5">
    <source>
        <dbReference type="ARBA" id="ARBA00022989"/>
    </source>
</evidence>
<keyword evidence="2 7" id="KW-0813">Transport</keyword>
<dbReference type="KEGG" id="tsh:Tsac_0762"/>
<dbReference type="BioCyc" id="TSAC1094508:GLMA-772-MONOMER"/>
<dbReference type="PANTHER" id="PTHR43744:SF6">
    <property type="entry name" value="ABC TRANSPORTER PERMEASE PROTEIN YESQ-RELATED"/>
    <property type="match status" value="1"/>
</dbReference>
<dbReference type="InterPro" id="IPR035906">
    <property type="entry name" value="MetI-like_sf"/>
</dbReference>
<feature type="transmembrane region" description="Helical" evidence="7">
    <location>
        <begin position="24"/>
        <end position="49"/>
    </location>
</feature>
<keyword evidence="3" id="KW-1003">Cell membrane</keyword>
<dbReference type="Gene3D" id="1.10.3720.10">
    <property type="entry name" value="MetI-like"/>
    <property type="match status" value="1"/>
</dbReference>
<evidence type="ECO:0000256" key="2">
    <source>
        <dbReference type="ARBA" id="ARBA00022448"/>
    </source>
</evidence>
<evidence type="ECO:0000259" key="8">
    <source>
        <dbReference type="PROSITE" id="PS50928"/>
    </source>
</evidence>
<keyword evidence="4 7" id="KW-0812">Transmembrane</keyword>
<dbReference type="RefSeq" id="WP_014757689.1">
    <property type="nucleotide sequence ID" value="NC_017992.1"/>
</dbReference>
<dbReference type="EMBL" id="CP003184">
    <property type="protein sequence ID" value="AFK85784.1"/>
    <property type="molecule type" value="Genomic_DNA"/>
</dbReference>
<evidence type="ECO:0000313" key="9">
    <source>
        <dbReference type="EMBL" id="AFK85784.1"/>
    </source>
</evidence>
<proteinExistence type="inferred from homology"/>
<evidence type="ECO:0000256" key="1">
    <source>
        <dbReference type="ARBA" id="ARBA00004651"/>
    </source>
</evidence>
<evidence type="ECO:0000313" key="10">
    <source>
        <dbReference type="Proteomes" id="UP000006178"/>
    </source>
</evidence>
<keyword evidence="5 7" id="KW-1133">Transmembrane helix</keyword>
<feature type="transmembrane region" description="Helical" evidence="7">
    <location>
        <begin position="197"/>
        <end position="218"/>
    </location>
</feature>
<dbReference type="eggNOG" id="COG0395">
    <property type="taxonomic scope" value="Bacteria"/>
</dbReference>
<organism evidence="9 10">
    <name type="scientific">Thermoanaerobacterium saccharolyticum (strain DSM 8691 / JW/SL-YS485)</name>
    <dbReference type="NCBI Taxonomy" id="1094508"/>
    <lineage>
        <taxon>Bacteria</taxon>
        <taxon>Bacillati</taxon>
        <taxon>Bacillota</taxon>
        <taxon>Clostridia</taxon>
        <taxon>Thermoanaerobacterales</taxon>
        <taxon>Thermoanaerobacteraceae</taxon>
        <taxon>Thermoanaerobacterium</taxon>
    </lineage>
</organism>
<keyword evidence="6 7" id="KW-0472">Membrane</keyword>
<feature type="transmembrane region" description="Helical" evidence="7">
    <location>
        <begin position="257"/>
        <end position="275"/>
    </location>
</feature>
<comment type="subcellular location">
    <subcellularLocation>
        <location evidence="1 7">Cell membrane</location>
        <topology evidence="1 7">Multi-pass membrane protein</topology>
    </subcellularLocation>
</comment>
<evidence type="ECO:0000256" key="3">
    <source>
        <dbReference type="ARBA" id="ARBA00022475"/>
    </source>
</evidence>
<dbReference type="PROSITE" id="PS50928">
    <property type="entry name" value="ABC_TM1"/>
    <property type="match status" value="1"/>
</dbReference>
<feature type="domain" description="ABC transmembrane type-1" evidence="8">
    <location>
        <begin position="87"/>
        <end position="276"/>
    </location>
</feature>
<name>I3VTD9_THESW</name>
<feature type="transmembrane region" description="Helical" evidence="7">
    <location>
        <begin position="122"/>
        <end position="144"/>
    </location>
</feature>
<comment type="similarity">
    <text evidence="7">Belongs to the binding-protein-dependent transport system permease family.</text>
</comment>
<feature type="transmembrane region" description="Helical" evidence="7">
    <location>
        <begin position="90"/>
        <end position="110"/>
    </location>
</feature>
<dbReference type="PROSITE" id="PS51257">
    <property type="entry name" value="PROKAR_LIPOPROTEIN"/>
    <property type="match status" value="1"/>
</dbReference>
<dbReference type="PANTHER" id="PTHR43744">
    <property type="entry name" value="ABC TRANSPORTER PERMEASE PROTEIN MG189-RELATED-RELATED"/>
    <property type="match status" value="1"/>
</dbReference>
<dbReference type="AlphaFoldDB" id="I3VTD9"/>
<sequence>MVRLSEKNSGIIRQFDIKRRNVKIGYYFLFLVSCIMVFIALIPIIWILLSGFKTLNEFVNESTFLPKSYDIKNFIKTWQLLKFGKYYLNSFYSVIGSVFFAVICNGLLAYDISKIKPFGSKLIFALIMWSLMIPSTTSIVPLFVNINKIGLQGTFIPLWLSMGANAFYVILYKNFFDSIPQSLVEAARLDGCSELGIFFKIILPLSASINTVVVIYAINAAWSDFLLPYLVLNNSGYETVMVRLFQFRTSIATDVDIIRAIVFSIIPPIILFGLFQKYIMEGITQTGIKG</sequence>
<dbReference type="Proteomes" id="UP000006178">
    <property type="component" value="Chromosome"/>
</dbReference>
<dbReference type="InterPro" id="IPR000515">
    <property type="entry name" value="MetI-like"/>
</dbReference>
<evidence type="ECO:0000256" key="6">
    <source>
        <dbReference type="ARBA" id="ARBA00023136"/>
    </source>
</evidence>
<dbReference type="Pfam" id="PF00528">
    <property type="entry name" value="BPD_transp_1"/>
    <property type="match status" value="1"/>
</dbReference>
<evidence type="ECO:0000256" key="7">
    <source>
        <dbReference type="RuleBase" id="RU363032"/>
    </source>
</evidence>
<dbReference type="STRING" id="1094508.Tsac_0762"/>
<dbReference type="PATRIC" id="fig|1094508.3.peg.769"/>
<reference evidence="9 10" key="1">
    <citation type="journal article" date="2014" name="Appl. Environ. Microbiol.">
        <title>Profile of Secreted Hydrolases, Associated Proteins, and SlpA in Thermoanaerobacterium saccharolyticum during the Degradation of Hemicellulose.</title>
        <authorList>
            <person name="Currie D.H."/>
            <person name="Guss A.M."/>
            <person name="Herring C.D."/>
            <person name="Giannone R.J."/>
            <person name="Johnson C.M."/>
            <person name="Lankford P.K."/>
            <person name="Brown S.D."/>
            <person name="Hettich R.L."/>
            <person name="Lynd L.R."/>
        </authorList>
    </citation>
    <scope>NUCLEOTIDE SEQUENCE [LARGE SCALE GENOMIC DNA]</scope>
    <source>
        <strain evidence="10">DSM 8691 / JW/SL-YS485</strain>
    </source>
</reference>